<proteinExistence type="predicted"/>
<name>A0A072NSD2_SCHAZ</name>
<dbReference type="InterPro" id="IPR008841">
    <property type="entry name" value="Siphovirus-type_tail_N"/>
</dbReference>
<dbReference type="Pfam" id="PF05709">
    <property type="entry name" value="Sipho_tail"/>
    <property type="match status" value="1"/>
</dbReference>
<feature type="domain" description="Siphovirus-type tail component RIFT-related" evidence="1">
    <location>
        <begin position="14"/>
        <end position="125"/>
    </location>
</feature>
<protein>
    <submittedName>
        <fullName evidence="2">Phage-related protein</fullName>
    </submittedName>
</protein>
<dbReference type="RefSeq" id="WP_035192427.1">
    <property type="nucleotide sequence ID" value="NZ_JJRY01000001.1"/>
</dbReference>
<evidence type="ECO:0000313" key="3">
    <source>
        <dbReference type="Proteomes" id="UP000027936"/>
    </source>
</evidence>
<gene>
    <name evidence="2" type="ORF">M670_00127</name>
</gene>
<dbReference type="OrthoDB" id="2194642at2"/>
<evidence type="ECO:0000259" key="1">
    <source>
        <dbReference type="Pfam" id="PF05709"/>
    </source>
</evidence>
<dbReference type="Gene3D" id="2.40.30.200">
    <property type="match status" value="1"/>
</dbReference>
<reference evidence="2 3" key="1">
    <citation type="submission" date="2014-04" db="EMBL/GenBank/DDBJ databases">
        <title>Draft genome sequence of Bacillus azotoformans MEV2011, a (co-) denitrifying strain unable to grow in the presence of oxygen.</title>
        <authorList>
            <person name="Nielsen M."/>
            <person name="Schreiber L."/>
            <person name="Finster K."/>
            <person name="Schramm A."/>
        </authorList>
    </citation>
    <scope>NUCLEOTIDE SEQUENCE [LARGE SCALE GENOMIC DNA]</scope>
    <source>
        <strain evidence="2 3">MEV2011</strain>
    </source>
</reference>
<accession>A0A072NSD2</accession>
<dbReference type="Proteomes" id="UP000027936">
    <property type="component" value="Unassembled WGS sequence"/>
</dbReference>
<dbReference type="AlphaFoldDB" id="A0A072NSD2"/>
<evidence type="ECO:0000313" key="2">
    <source>
        <dbReference type="EMBL" id="KEF40112.1"/>
    </source>
</evidence>
<sequence length="267" mass="30133">MGVILQDLQGNQYDLKKYGLFTDAPVVSPPSPRHTTDTIDGRNGKIDLGTTFEGRIIDVSMAFISRDRIDYALLRDEIFALFDARKYFYLIDTDQPGKRWKVKTASAYSIDRKVDIVGEFEIQFVSMSPFAESIGTTLNLAESDYVPQFETNEVPQYVFSANQFEVYNDGETVDPREVPLVIEFKGASTDLTIKNITTGDTWQLTGTTNGTDVVKLDGIRALKNGISIFGETNRKVLTLSGHGWNEFEITGAIAPFEINFDFRFYYF</sequence>
<dbReference type="EMBL" id="JJRY01000001">
    <property type="protein sequence ID" value="KEF40112.1"/>
    <property type="molecule type" value="Genomic_DNA"/>
</dbReference>
<organism evidence="2 3">
    <name type="scientific">Schinkia azotoformans MEV2011</name>
    <dbReference type="NCBI Taxonomy" id="1348973"/>
    <lineage>
        <taxon>Bacteria</taxon>
        <taxon>Bacillati</taxon>
        <taxon>Bacillota</taxon>
        <taxon>Bacilli</taxon>
        <taxon>Bacillales</taxon>
        <taxon>Bacillaceae</taxon>
        <taxon>Calidifontibacillus/Schinkia group</taxon>
        <taxon>Schinkia</taxon>
    </lineage>
</organism>
<dbReference type="PATRIC" id="fig|1348973.3.peg.121"/>
<comment type="caution">
    <text evidence="2">The sequence shown here is derived from an EMBL/GenBank/DDBJ whole genome shotgun (WGS) entry which is preliminary data.</text>
</comment>